<gene>
    <name evidence="1" type="ORF">DRF67_16610</name>
</gene>
<protein>
    <recommendedName>
        <fullName evidence="3">FAD-binding FR-type domain-containing protein</fullName>
    </recommendedName>
</protein>
<dbReference type="OrthoDB" id="3745257at2"/>
<evidence type="ECO:0000313" key="1">
    <source>
        <dbReference type="EMBL" id="REC45307.1"/>
    </source>
</evidence>
<comment type="caution">
    <text evidence="1">The sequence shown here is derived from an EMBL/GenBank/DDBJ whole genome shotgun (WGS) entry which is preliminary data.</text>
</comment>
<evidence type="ECO:0008006" key="3">
    <source>
        <dbReference type="Google" id="ProtNLM"/>
    </source>
</evidence>
<keyword evidence="2" id="KW-1185">Reference proteome</keyword>
<name>A0A3D9AWE1_9FLAO</name>
<dbReference type="EMBL" id="QNVV01000017">
    <property type="protein sequence ID" value="REC45307.1"/>
    <property type="molecule type" value="Genomic_DNA"/>
</dbReference>
<reference evidence="1 2" key="1">
    <citation type="submission" date="2018-06" db="EMBL/GenBank/DDBJ databases">
        <title>Novel Chryseobacterium species.</title>
        <authorList>
            <person name="Newman J."/>
            <person name="Hugo C."/>
            <person name="Oosthuizen L."/>
            <person name="Charimba G."/>
        </authorList>
    </citation>
    <scope>NUCLEOTIDE SEQUENCE [LARGE SCALE GENOMIC DNA]</scope>
    <source>
        <strain evidence="1 2">7_F195</strain>
    </source>
</reference>
<sequence>MNTPQTSVPTIFTGIVILKDKIAANTYHLKIQSQNFSIFHDITGLAVYLYLSDPYYDSAARRHHAYVWDYDPVYHIADFAITIFSDDTLKDWTQRIQEGDTVFFIPSLLEGSPDITGDHYFLIGTAASLPLLYQIYRALPVVKRVTSVIYAEDKENIFSDLDHSFPLNFFCTRPLNPQVMQEYIQKYFPKNTGHTVSCIAIDDDTDELLYKYIQEHINREIRKM</sequence>
<evidence type="ECO:0000313" key="2">
    <source>
        <dbReference type="Proteomes" id="UP000256257"/>
    </source>
</evidence>
<proteinExistence type="predicted"/>
<dbReference type="Proteomes" id="UP000256257">
    <property type="component" value="Unassembled WGS sequence"/>
</dbReference>
<accession>A0A3D9AWE1</accession>
<organism evidence="1 2">
    <name type="scientific">Chryseobacterium pennipullorum</name>
    <dbReference type="NCBI Taxonomy" id="2258963"/>
    <lineage>
        <taxon>Bacteria</taxon>
        <taxon>Pseudomonadati</taxon>
        <taxon>Bacteroidota</taxon>
        <taxon>Flavobacteriia</taxon>
        <taxon>Flavobacteriales</taxon>
        <taxon>Weeksellaceae</taxon>
        <taxon>Chryseobacterium group</taxon>
        <taxon>Chryseobacterium</taxon>
    </lineage>
</organism>
<dbReference type="RefSeq" id="WP_115929423.1">
    <property type="nucleotide sequence ID" value="NZ_QNVV01000017.1"/>
</dbReference>
<dbReference type="AlphaFoldDB" id="A0A3D9AWE1"/>